<keyword evidence="3" id="KW-1185">Reference proteome</keyword>
<comment type="subunit">
    <text evidence="1">Component of the mitochondrial contact site and cristae organizing system (MICOS) complex.</text>
</comment>
<dbReference type="GO" id="GO:0042407">
    <property type="term" value="P:cristae formation"/>
    <property type="evidence" value="ECO:0007669"/>
    <property type="project" value="InterPro"/>
</dbReference>
<sequence length="208" mass="24152">MTKRSFYEDDDYIVNKPGTITAITSELAEKESTHGNVKFIDGMIIRTTPILEKYSNLLRNLIYDKLSIFEAELNTQKSAFKSEINNLIYEINEIIKEPVLPNLIYILTLSLSGSIMVRNRNIMFRFLNPVLFGGVGLWYFMPLTFNQLGKKYNELELKYSPELNKQRIEFNKNLNIWGNELSNGIENAKGSVLQAVHDFRKTVKEKWD</sequence>
<reference evidence="2 3" key="1">
    <citation type="journal article" date="2009" name="Nature">
        <title>Evolution of pathogenicity and sexual reproduction in eight Candida genomes.</title>
        <authorList>
            <person name="Butler G."/>
            <person name="Rasmussen M.D."/>
            <person name="Lin M.F."/>
            <person name="Santos M.A."/>
            <person name="Sakthikumar S."/>
            <person name="Munro C.A."/>
            <person name="Rheinbay E."/>
            <person name="Grabherr M."/>
            <person name="Forche A."/>
            <person name="Reedy J.L."/>
            <person name="Agrafioti I."/>
            <person name="Arnaud M.B."/>
            <person name="Bates S."/>
            <person name="Brown A.J."/>
            <person name="Brunke S."/>
            <person name="Costanzo M.C."/>
            <person name="Fitzpatrick D.A."/>
            <person name="de Groot P.W."/>
            <person name="Harris D."/>
            <person name="Hoyer L.L."/>
            <person name="Hube B."/>
            <person name="Klis F.M."/>
            <person name="Kodira C."/>
            <person name="Lennard N."/>
            <person name="Logue M.E."/>
            <person name="Martin R."/>
            <person name="Neiman A.M."/>
            <person name="Nikolaou E."/>
            <person name="Quail M.A."/>
            <person name="Quinn J."/>
            <person name="Santos M.C."/>
            <person name="Schmitzberger F.F."/>
            <person name="Sherlock G."/>
            <person name="Shah P."/>
            <person name="Silverstein K.A."/>
            <person name="Skrzypek M.S."/>
            <person name="Soll D."/>
            <person name="Staggs R."/>
            <person name="Stansfield I."/>
            <person name="Stumpf M.P."/>
            <person name="Sudbery P.E."/>
            <person name="Srikantha T."/>
            <person name="Zeng Q."/>
            <person name="Berman J."/>
            <person name="Berriman M."/>
            <person name="Heitman J."/>
            <person name="Gow N.A."/>
            <person name="Lorenz M.C."/>
            <person name="Birren B.W."/>
            <person name="Kellis M."/>
            <person name="Cuomo C.A."/>
        </authorList>
    </citation>
    <scope>NUCLEOTIDE SEQUENCE [LARGE SCALE GENOMIC DNA]</scope>
    <source>
        <strain evidence="3">ATCC MYA-3404 / T1</strain>
    </source>
</reference>
<keyword evidence="1" id="KW-0496">Mitochondrion</keyword>
<dbReference type="GeneID" id="8297996"/>
<protein>
    <recommendedName>
        <fullName evidence="1">MICOS complex subunit</fullName>
    </recommendedName>
</protein>
<evidence type="ECO:0000313" key="3">
    <source>
        <dbReference type="Proteomes" id="UP000002037"/>
    </source>
</evidence>
<evidence type="ECO:0000256" key="1">
    <source>
        <dbReference type="RuleBase" id="RU363021"/>
    </source>
</evidence>
<dbReference type="AlphaFoldDB" id="C5MBM8"/>
<dbReference type="InterPro" id="IPR033181">
    <property type="entry name" value="Mic26_fungi"/>
</dbReference>
<dbReference type="KEGG" id="ctp:CTRG_03470"/>
<accession>C5MBM8</accession>
<dbReference type="GO" id="GO:0061617">
    <property type="term" value="C:MICOS complex"/>
    <property type="evidence" value="ECO:0007669"/>
    <property type="project" value="UniProtKB-UniRule"/>
</dbReference>
<dbReference type="PANTHER" id="PTHR28268">
    <property type="entry name" value="MICOS SUBUNIT MIC26"/>
    <property type="match status" value="1"/>
</dbReference>
<dbReference type="eggNOG" id="ENOG502S99Y">
    <property type="taxonomic scope" value="Eukaryota"/>
</dbReference>
<comment type="subcellular location">
    <subcellularLocation>
        <location evidence="1">Mitochondrion inner membrane</location>
    </subcellularLocation>
</comment>
<dbReference type="Proteomes" id="UP000002037">
    <property type="component" value="Unassembled WGS sequence"/>
</dbReference>
<dbReference type="Pfam" id="PF09769">
    <property type="entry name" value="ApoO"/>
    <property type="match status" value="1"/>
</dbReference>
<keyword evidence="1" id="KW-1133">Transmembrane helix</keyword>
<organism evidence="2 3">
    <name type="scientific">Candida tropicalis (strain ATCC MYA-3404 / T1)</name>
    <name type="common">Yeast</name>
    <dbReference type="NCBI Taxonomy" id="294747"/>
    <lineage>
        <taxon>Eukaryota</taxon>
        <taxon>Fungi</taxon>
        <taxon>Dikarya</taxon>
        <taxon>Ascomycota</taxon>
        <taxon>Saccharomycotina</taxon>
        <taxon>Pichiomycetes</taxon>
        <taxon>Debaryomycetaceae</taxon>
        <taxon>Candida/Lodderomyces clade</taxon>
        <taxon>Candida</taxon>
    </lineage>
</organism>
<dbReference type="PANTHER" id="PTHR28268:SF1">
    <property type="entry name" value="MICOS SUBUNIT MIC26"/>
    <property type="match status" value="1"/>
</dbReference>
<gene>
    <name evidence="2" type="ORF">CTRG_03470</name>
</gene>
<keyword evidence="1" id="KW-0999">Mitochondrion inner membrane</keyword>
<dbReference type="EMBL" id="GG692398">
    <property type="protein sequence ID" value="EER33045.1"/>
    <property type="molecule type" value="Genomic_DNA"/>
</dbReference>
<dbReference type="GO" id="GO:0044284">
    <property type="term" value="C:mitochondrial crista junction"/>
    <property type="evidence" value="ECO:0007669"/>
    <property type="project" value="TreeGrafter"/>
</dbReference>
<keyword evidence="1" id="KW-0472">Membrane</keyword>
<dbReference type="RefSeq" id="XP_002549173.1">
    <property type="nucleotide sequence ID" value="XM_002549127.1"/>
</dbReference>
<feature type="transmembrane region" description="Helical" evidence="1">
    <location>
        <begin position="122"/>
        <end position="141"/>
    </location>
</feature>
<evidence type="ECO:0000313" key="2">
    <source>
        <dbReference type="EMBL" id="EER33045.1"/>
    </source>
</evidence>
<name>C5MBM8_CANTT</name>
<dbReference type="STRING" id="294747.C5MBM8"/>
<proteinExistence type="predicted"/>
<dbReference type="HOGENOM" id="CLU_086433_0_0_1"/>
<dbReference type="OrthoDB" id="2399148at2759"/>
<dbReference type="InterPro" id="IPR019166">
    <property type="entry name" value="MIC26/MIC27"/>
</dbReference>
<dbReference type="VEuPathDB" id="FungiDB:CTRG_03470"/>
<comment type="function">
    <text evidence="1">Component of the MICOS complex, a large protein complex of the mitochondrial inner membrane that plays crucial roles in the maintenance of crista junctions, inner membrane architecture, and formation of contact sites to the outer membrane.</text>
</comment>
<keyword evidence="1" id="KW-0812">Transmembrane</keyword>